<reference evidence="10" key="1">
    <citation type="submission" date="2016-11" db="EMBL/GenBank/DDBJ databases">
        <title>Halolamina sediminis sp. nov., an extremely halophilic archaeon isolated from solar salt.</title>
        <authorList>
            <person name="Koh H.-W."/>
            <person name="Rani S."/>
            <person name="Park S.-J."/>
        </authorList>
    </citation>
    <scope>NUCLEOTIDE SEQUENCE [LARGE SCALE GENOMIC DNA]</scope>
    <source>
        <strain evidence="10">Hb3</strain>
    </source>
</reference>
<dbReference type="InterPro" id="IPR018090">
    <property type="entry name" value="Pyrmidine_PPas_bac/euk"/>
</dbReference>
<dbReference type="Pfam" id="PF07831">
    <property type="entry name" value="PYNP_C"/>
    <property type="match status" value="1"/>
</dbReference>
<dbReference type="SMART" id="SM00941">
    <property type="entry name" value="PYNP_C"/>
    <property type="match status" value="1"/>
</dbReference>
<dbReference type="GO" id="GO:0006206">
    <property type="term" value="P:pyrimidine nucleobase metabolic process"/>
    <property type="evidence" value="ECO:0007669"/>
    <property type="project" value="InterPro"/>
</dbReference>
<dbReference type="Gene3D" id="1.20.970.10">
    <property type="entry name" value="Transferase, Pyrimidine Nucleoside Phosphorylase, Chain C"/>
    <property type="match status" value="1"/>
</dbReference>
<dbReference type="OrthoDB" id="9763887at2"/>
<dbReference type="GO" id="GO:0004645">
    <property type="term" value="F:1,4-alpha-oligoglucan phosphorylase activity"/>
    <property type="evidence" value="ECO:0007669"/>
    <property type="project" value="InterPro"/>
</dbReference>
<protein>
    <recommendedName>
        <fullName evidence="3 7">Thymidine phosphorylase</fullName>
        <ecNumber evidence="3 7">2.4.2.4</ecNumber>
    </recommendedName>
    <alternativeName>
        <fullName evidence="7">TdRPase</fullName>
    </alternativeName>
</protein>
<dbReference type="InterPro" id="IPR036320">
    <property type="entry name" value="Glycosyl_Trfase_fam3_N_dom_sf"/>
</dbReference>
<dbReference type="PROSITE" id="PS00647">
    <property type="entry name" value="THYMID_PHOSPHORYLASE"/>
    <property type="match status" value="1"/>
</dbReference>
<dbReference type="FunFam" id="3.40.1030.10:FF:000001">
    <property type="entry name" value="Thymidine phosphorylase"/>
    <property type="match status" value="1"/>
</dbReference>
<proteinExistence type="inferred from homology"/>
<evidence type="ECO:0000256" key="4">
    <source>
        <dbReference type="ARBA" id="ARBA00022676"/>
    </source>
</evidence>
<dbReference type="EC" id="2.4.2.4" evidence="3 7"/>
<dbReference type="NCBIfam" id="TIGR02644">
    <property type="entry name" value="Y_phosphoryl"/>
    <property type="match status" value="1"/>
</dbReference>
<dbReference type="InterPro" id="IPR017872">
    <property type="entry name" value="Pyrmidine_PPase_CS"/>
</dbReference>
<dbReference type="InterPro" id="IPR000053">
    <property type="entry name" value="Thymidine/pyrmidine_PPase"/>
</dbReference>
<comment type="subunit">
    <text evidence="2 7">Homodimer.</text>
</comment>
<dbReference type="InterPro" id="IPR036566">
    <property type="entry name" value="PYNP-like_C_sf"/>
</dbReference>
<evidence type="ECO:0000256" key="1">
    <source>
        <dbReference type="ARBA" id="ARBA00006915"/>
    </source>
</evidence>
<dbReference type="PANTHER" id="PTHR10515:SF0">
    <property type="entry name" value="THYMIDINE PHOSPHORYLASE"/>
    <property type="match status" value="1"/>
</dbReference>
<dbReference type="Gene3D" id="3.40.1030.10">
    <property type="entry name" value="Nucleoside phosphorylase/phosphoribosyltransferase catalytic domain"/>
    <property type="match status" value="1"/>
</dbReference>
<dbReference type="InterPro" id="IPR013465">
    <property type="entry name" value="Thymidine_Pase"/>
</dbReference>
<comment type="similarity">
    <text evidence="1 7">Belongs to the thymidine/pyrimidine-nucleoside phosphorylase family.</text>
</comment>
<comment type="catalytic activity">
    <reaction evidence="6 7">
        <text>thymidine + phosphate = 2-deoxy-alpha-D-ribose 1-phosphate + thymine</text>
        <dbReference type="Rhea" id="RHEA:16037"/>
        <dbReference type="ChEBI" id="CHEBI:17748"/>
        <dbReference type="ChEBI" id="CHEBI:17821"/>
        <dbReference type="ChEBI" id="CHEBI:43474"/>
        <dbReference type="ChEBI" id="CHEBI:57259"/>
        <dbReference type="EC" id="2.4.2.4"/>
    </reaction>
</comment>
<sequence length="446" mass="46024">MRAAALPQELIRAKRDGQALGREAIGELVAGIADGSLSDAQVGALAMAVFLKGMDADETVALTEAIRDSGEVLDWSGLDLPGPVLDKHSTGGVGDLVSLVLGPWIAACGGHVPMVSGRGLGHTGGTLDKLEAIPGYSVTPDTATFRRLVREVGVAIIGQTADLAPADRRLYAVRDVTATVESLPLIVSSILGKKLACGLDALVMDVKTGSGAFMPTEEASRELATVIAEVASRAGTPTTALVTDMSQPLAPCAGNALEVHEAIRLLTGEKRHGRLLEVTRGLAAELLMAGRLAGSREAALARLDETLASGAAAERFARMVAGLGGPTDLLERPADHLAEAPVVRAVHAERPGRVQAMDTRELGLAVVALGGGRSSPGTAIDPAVGLSRIASLDETVDGDRPLALVHAASEGDADWAERRLRAAIRVGDAPAASPTLIHDVIRREVP</sequence>
<dbReference type="GO" id="GO:0005829">
    <property type="term" value="C:cytosol"/>
    <property type="evidence" value="ECO:0007669"/>
    <property type="project" value="TreeGrafter"/>
</dbReference>
<dbReference type="InterPro" id="IPR000312">
    <property type="entry name" value="Glycosyl_Trfase_fam3"/>
</dbReference>
<evidence type="ECO:0000256" key="5">
    <source>
        <dbReference type="ARBA" id="ARBA00022679"/>
    </source>
</evidence>
<dbReference type="RefSeq" id="WP_071944918.1">
    <property type="nucleotide sequence ID" value="NZ_CP018139.1"/>
</dbReference>
<evidence type="ECO:0000256" key="2">
    <source>
        <dbReference type="ARBA" id="ARBA00011738"/>
    </source>
</evidence>
<keyword evidence="10" id="KW-1185">Reference proteome</keyword>
<keyword evidence="4 7" id="KW-0328">Glycosyltransferase</keyword>
<comment type="pathway">
    <text evidence="7">Pyrimidine metabolism; dTMP biosynthesis via salvage pathway; dTMP from thymine: step 1/2.</text>
</comment>
<evidence type="ECO:0000259" key="8">
    <source>
        <dbReference type="SMART" id="SM00941"/>
    </source>
</evidence>
<evidence type="ECO:0000256" key="3">
    <source>
        <dbReference type="ARBA" id="ARBA00011892"/>
    </source>
</evidence>
<evidence type="ECO:0000313" key="10">
    <source>
        <dbReference type="Proteomes" id="UP000181985"/>
    </source>
</evidence>
<accession>A0A1J0VHV9</accession>
<comment type="function">
    <text evidence="7">The enzymes which catalyze the reversible phosphorolysis of pyrimidine nucleosides are involved in the degradation of these compounds and in their utilization as carbon and energy sources, or in the rescue of pyrimidine bases for nucleotide synthesis.</text>
</comment>
<gene>
    <name evidence="7" type="primary">deoA</name>
    <name evidence="9" type="ORF">BOX17_12055</name>
</gene>
<dbReference type="SUPFAM" id="SSF52418">
    <property type="entry name" value="Nucleoside phosphorylase/phosphoribosyltransferase catalytic domain"/>
    <property type="match status" value="1"/>
</dbReference>
<dbReference type="PANTHER" id="PTHR10515">
    <property type="entry name" value="THYMIDINE PHOSPHORYLASE"/>
    <property type="match status" value="1"/>
</dbReference>
<name>A0A1J0VHV9_9GAMM</name>
<feature type="domain" description="Pyrimidine nucleoside phosphorylase C-terminal" evidence="8">
    <location>
        <begin position="353"/>
        <end position="427"/>
    </location>
</feature>
<dbReference type="AlphaFoldDB" id="A0A1J0VHV9"/>
<dbReference type="NCBIfam" id="TIGR02643">
    <property type="entry name" value="T_phosphoryl"/>
    <property type="match status" value="1"/>
</dbReference>
<dbReference type="UniPathway" id="UPA00578">
    <property type="reaction ID" value="UER00638"/>
</dbReference>
<dbReference type="GO" id="GO:0009032">
    <property type="term" value="F:thymidine phosphorylase activity"/>
    <property type="evidence" value="ECO:0007669"/>
    <property type="project" value="UniProtKB-UniRule"/>
</dbReference>
<evidence type="ECO:0000256" key="7">
    <source>
        <dbReference type="HAMAP-Rule" id="MF_01628"/>
    </source>
</evidence>
<dbReference type="PIRSF" id="PIRSF000478">
    <property type="entry name" value="TP_PyNP"/>
    <property type="match status" value="1"/>
</dbReference>
<dbReference type="HAMAP" id="MF_01628">
    <property type="entry name" value="Thymid_phosp"/>
    <property type="match status" value="1"/>
</dbReference>
<dbReference type="SUPFAM" id="SSF54680">
    <property type="entry name" value="Pyrimidine nucleoside phosphorylase C-terminal domain"/>
    <property type="match status" value="1"/>
</dbReference>
<dbReference type="Pfam" id="PF00591">
    <property type="entry name" value="Glycos_transf_3"/>
    <property type="match status" value="1"/>
</dbReference>
<dbReference type="Proteomes" id="UP000181985">
    <property type="component" value="Chromosome"/>
</dbReference>
<organism evidence="9 10">
    <name type="scientific">Halomonas aestuarii</name>
    <dbReference type="NCBI Taxonomy" id="1897729"/>
    <lineage>
        <taxon>Bacteria</taxon>
        <taxon>Pseudomonadati</taxon>
        <taxon>Pseudomonadota</taxon>
        <taxon>Gammaproteobacteria</taxon>
        <taxon>Oceanospirillales</taxon>
        <taxon>Halomonadaceae</taxon>
        <taxon>Halomonas</taxon>
    </lineage>
</organism>
<dbReference type="NCBIfam" id="NF004490">
    <property type="entry name" value="PRK05820.1"/>
    <property type="match status" value="1"/>
</dbReference>
<evidence type="ECO:0000313" key="9">
    <source>
        <dbReference type="EMBL" id="APE31620.1"/>
    </source>
</evidence>
<dbReference type="InterPro" id="IPR035902">
    <property type="entry name" value="Nuc_phospho_transferase"/>
</dbReference>
<evidence type="ECO:0000256" key="6">
    <source>
        <dbReference type="ARBA" id="ARBA00048550"/>
    </source>
</evidence>
<dbReference type="KEGG" id="hsi:BOX17_12055"/>
<dbReference type="Pfam" id="PF02885">
    <property type="entry name" value="Glycos_trans_3N"/>
    <property type="match status" value="1"/>
</dbReference>
<dbReference type="EMBL" id="CP018139">
    <property type="protein sequence ID" value="APE31620.1"/>
    <property type="molecule type" value="Genomic_DNA"/>
</dbReference>
<dbReference type="Gene3D" id="3.90.1170.30">
    <property type="entry name" value="Pyrimidine nucleoside phosphorylase-like, C-terminal domain"/>
    <property type="match status" value="1"/>
</dbReference>
<dbReference type="InterPro" id="IPR017459">
    <property type="entry name" value="Glycosyl_Trfase_fam3_N_dom"/>
</dbReference>
<dbReference type="InterPro" id="IPR013102">
    <property type="entry name" value="PYNP_C"/>
</dbReference>
<dbReference type="GO" id="GO:0046104">
    <property type="term" value="P:thymidine metabolic process"/>
    <property type="evidence" value="ECO:0007669"/>
    <property type="project" value="UniProtKB-UniRule"/>
</dbReference>
<keyword evidence="5 7" id="KW-0808">Transferase</keyword>
<dbReference type="SUPFAM" id="SSF47648">
    <property type="entry name" value="Nucleoside phosphorylase/phosphoribosyltransferase N-terminal domain"/>
    <property type="match status" value="1"/>
</dbReference>